<feature type="transmembrane region" description="Helical" evidence="1">
    <location>
        <begin position="7"/>
        <end position="27"/>
    </location>
</feature>
<accession>A0A1F5RCE6</accession>
<keyword evidence="1" id="KW-0472">Membrane</keyword>
<dbReference type="EMBL" id="MFFM01000034">
    <property type="protein sequence ID" value="OGF12078.1"/>
    <property type="molecule type" value="Genomic_DNA"/>
</dbReference>
<proteinExistence type="predicted"/>
<feature type="transmembrane region" description="Helical" evidence="1">
    <location>
        <begin position="33"/>
        <end position="56"/>
    </location>
</feature>
<sequence>MGFIFTGVFWGVVLILIGLGVIINVVFGIKIPIFRTIFALSLIYLGIQMLTGISFWSKSKKSAVFEEKAIEVITAADKYDVVFGKGEIDLSGIELKDQNVRVDINTIFGGSVIKIDPAIPTKIVASSAFGGAHLPDGNVVAFGQYTYKTENFKSAEKHLLIHAAVVFGGIEFVAKQ</sequence>
<keyword evidence="1" id="KW-0812">Transmembrane</keyword>
<protein>
    <submittedName>
        <fullName evidence="2">Uncharacterized protein</fullName>
    </submittedName>
</protein>
<name>A0A1F5RCE6_9BACT</name>
<keyword evidence="1" id="KW-1133">Transmembrane helix</keyword>
<organism evidence="2 3">
    <name type="scientific">Candidatus Edwardsbacteria bacterium GWF2_54_11</name>
    <dbReference type="NCBI Taxonomy" id="1817851"/>
    <lineage>
        <taxon>Bacteria</taxon>
        <taxon>Candidatus Edwardsiibacteriota</taxon>
    </lineage>
</organism>
<comment type="caution">
    <text evidence="2">The sequence shown here is derived from an EMBL/GenBank/DDBJ whole genome shotgun (WGS) entry which is preliminary data.</text>
</comment>
<evidence type="ECO:0000256" key="1">
    <source>
        <dbReference type="SAM" id="Phobius"/>
    </source>
</evidence>
<dbReference type="AlphaFoldDB" id="A0A1F5RCE6"/>
<evidence type="ECO:0000313" key="2">
    <source>
        <dbReference type="EMBL" id="OGF12078.1"/>
    </source>
</evidence>
<dbReference type="Proteomes" id="UP000177230">
    <property type="component" value="Unassembled WGS sequence"/>
</dbReference>
<gene>
    <name evidence="2" type="ORF">A2024_03575</name>
</gene>
<evidence type="ECO:0000313" key="3">
    <source>
        <dbReference type="Proteomes" id="UP000177230"/>
    </source>
</evidence>
<reference evidence="2 3" key="1">
    <citation type="journal article" date="2016" name="Nat. Commun.">
        <title>Thousands of microbial genomes shed light on interconnected biogeochemical processes in an aquifer system.</title>
        <authorList>
            <person name="Anantharaman K."/>
            <person name="Brown C.T."/>
            <person name="Hug L.A."/>
            <person name="Sharon I."/>
            <person name="Castelle C.J."/>
            <person name="Probst A.J."/>
            <person name="Thomas B.C."/>
            <person name="Singh A."/>
            <person name="Wilkins M.J."/>
            <person name="Karaoz U."/>
            <person name="Brodie E.L."/>
            <person name="Williams K.H."/>
            <person name="Hubbard S.S."/>
            <person name="Banfield J.F."/>
        </authorList>
    </citation>
    <scope>NUCLEOTIDE SEQUENCE [LARGE SCALE GENOMIC DNA]</scope>
</reference>